<name>A0AAV2Q3D7_MEGNR</name>
<dbReference type="EMBL" id="CAXKWB010003673">
    <property type="protein sequence ID" value="CAL4069828.1"/>
    <property type="molecule type" value="Genomic_DNA"/>
</dbReference>
<keyword evidence="4" id="KW-0325">Glycoprotein</keyword>
<dbReference type="PANTHER" id="PTHR43142">
    <property type="entry name" value="CARBOXYLIC ESTER HYDROLASE"/>
    <property type="match status" value="1"/>
</dbReference>
<evidence type="ECO:0000259" key="6">
    <source>
        <dbReference type="Pfam" id="PF00135"/>
    </source>
</evidence>
<keyword evidence="3" id="KW-0378">Hydrolase</keyword>
<dbReference type="InterPro" id="IPR002018">
    <property type="entry name" value="CarbesteraseB"/>
</dbReference>
<protein>
    <recommendedName>
        <fullName evidence="6">Carboxylesterase type B domain-containing protein</fullName>
    </recommendedName>
</protein>
<evidence type="ECO:0000313" key="7">
    <source>
        <dbReference type="EMBL" id="CAL4069828.1"/>
    </source>
</evidence>
<dbReference type="PANTHER" id="PTHR43142:SF1">
    <property type="entry name" value="CARBOXYLIC ESTER HYDROLASE"/>
    <property type="match status" value="1"/>
</dbReference>
<keyword evidence="8" id="KW-1185">Reference proteome</keyword>
<keyword evidence="2" id="KW-0719">Serine esterase</keyword>
<reference evidence="7 8" key="1">
    <citation type="submission" date="2024-05" db="EMBL/GenBank/DDBJ databases">
        <authorList>
            <person name="Wallberg A."/>
        </authorList>
    </citation>
    <scope>NUCLEOTIDE SEQUENCE [LARGE SCALE GENOMIC DNA]</scope>
</reference>
<feature type="compositionally biased region" description="Polar residues" evidence="5">
    <location>
        <begin position="195"/>
        <end position="206"/>
    </location>
</feature>
<comment type="caution">
    <text evidence="7">The sequence shown here is derived from an EMBL/GenBank/DDBJ whole genome shotgun (WGS) entry which is preliminary data.</text>
</comment>
<dbReference type="AlphaFoldDB" id="A0AAV2Q3D7"/>
<evidence type="ECO:0000256" key="1">
    <source>
        <dbReference type="ARBA" id="ARBA00005964"/>
    </source>
</evidence>
<organism evidence="7 8">
    <name type="scientific">Meganyctiphanes norvegica</name>
    <name type="common">Northern krill</name>
    <name type="synonym">Thysanopoda norvegica</name>
    <dbReference type="NCBI Taxonomy" id="48144"/>
    <lineage>
        <taxon>Eukaryota</taxon>
        <taxon>Metazoa</taxon>
        <taxon>Ecdysozoa</taxon>
        <taxon>Arthropoda</taxon>
        <taxon>Crustacea</taxon>
        <taxon>Multicrustacea</taxon>
        <taxon>Malacostraca</taxon>
        <taxon>Eumalacostraca</taxon>
        <taxon>Eucarida</taxon>
        <taxon>Euphausiacea</taxon>
        <taxon>Euphausiidae</taxon>
        <taxon>Meganyctiphanes</taxon>
    </lineage>
</organism>
<feature type="non-terminal residue" evidence="7">
    <location>
        <position position="1"/>
    </location>
</feature>
<comment type="similarity">
    <text evidence="1">Belongs to the type-B carboxylesterase/lipase family.</text>
</comment>
<dbReference type="SUPFAM" id="SSF53474">
    <property type="entry name" value="alpha/beta-Hydrolases"/>
    <property type="match status" value="1"/>
</dbReference>
<accession>A0AAV2Q3D7</accession>
<evidence type="ECO:0000256" key="4">
    <source>
        <dbReference type="ARBA" id="ARBA00023180"/>
    </source>
</evidence>
<feature type="domain" description="Carboxylesterase type B" evidence="6">
    <location>
        <begin position="13"/>
        <end position="148"/>
    </location>
</feature>
<evidence type="ECO:0000313" key="8">
    <source>
        <dbReference type="Proteomes" id="UP001497623"/>
    </source>
</evidence>
<proteinExistence type="inferred from homology"/>
<gene>
    <name evidence="7" type="ORF">MNOR_LOCUS8076</name>
</gene>
<dbReference type="Proteomes" id="UP001497623">
    <property type="component" value="Unassembled WGS sequence"/>
</dbReference>
<dbReference type="Pfam" id="PF00135">
    <property type="entry name" value="COesterase"/>
    <property type="match status" value="1"/>
</dbReference>
<dbReference type="InterPro" id="IPR029058">
    <property type="entry name" value="AB_hydrolase_fold"/>
</dbReference>
<dbReference type="Gene3D" id="3.40.50.1820">
    <property type="entry name" value="alpha/beta hydrolase"/>
    <property type="match status" value="1"/>
</dbReference>
<sequence length="254" mass="28455">GYEDSTGGLASTVQLAYMPEDVEMGNWTSMVGGIIDMTGVMFLKSGIWQVAHKINMDNASVPFYFYSFEFEGDDSLFDWIFASHPNLPVPGGVAHADELIYLFHLPGDLDDRQLLTSHRMTTLWTNFATYGNPTPEQTDNWKELGIEEWKPFNVDELNFMLMSDNFTIDHDFSTRWNHNKRLDIPNNPTTTTTTAPQSTDVTSEPDTVSKEEYDEVVKAKQSLQTATEVVGVLLGCSLLAAVLLGVKLRRVSTV</sequence>
<evidence type="ECO:0000256" key="5">
    <source>
        <dbReference type="SAM" id="MobiDB-lite"/>
    </source>
</evidence>
<evidence type="ECO:0000256" key="2">
    <source>
        <dbReference type="ARBA" id="ARBA00022487"/>
    </source>
</evidence>
<dbReference type="GO" id="GO:0052689">
    <property type="term" value="F:carboxylic ester hydrolase activity"/>
    <property type="evidence" value="ECO:0007669"/>
    <property type="project" value="UniProtKB-KW"/>
</dbReference>
<feature type="region of interest" description="Disordered" evidence="5">
    <location>
        <begin position="183"/>
        <end position="208"/>
    </location>
</feature>
<evidence type="ECO:0000256" key="3">
    <source>
        <dbReference type="ARBA" id="ARBA00022801"/>
    </source>
</evidence>